<dbReference type="GO" id="GO:0004536">
    <property type="term" value="F:DNA nuclease activity"/>
    <property type="evidence" value="ECO:0007669"/>
    <property type="project" value="InterPro"/>
</dbReference>
<reference evidence="5" key="2">
    <citation type="journal article" date="2021" name="PeerJ">
        <title>Extensive microbial diversity within the chicken gut microbiome revealed by metagenomics and culture.</title>
        <authorList>
            <person name="Gilroy R."/>
            <person name="Ravi A."/>
            <person name="Getino M."/>
            <person name="Pursley I."/>
            <person name="Horton D.L."/>
            <person name="Alikhan N.F."/>
            <person name="Baker D."/>
            <person name="Gharbi K."/>
            <person name="Hall N."/>
            <person name="Watson M."/>
            <person name="Adriaenssens E.M."/>
            <person name="Foster-Nyarko E."/>
            <person name="Jarju S."/>
            <person name="Secka A."/>
            <person name="Antonio M."/>
            <person name="Oren A."/>
            <person name="Chaudhuri R.R."/>
            <person name="La Ragione R."/>
            <person name="Hildebrand F."/>
            <person name="Pallen M.J."/>
        </authorList>
    </citation>
    <scope>NUCLEOTIDE SEQUENCE</scope>
    <source>
        <strain evidence="5">15467</strain>
    </source>
</reference>
<evidence type="ECO:0000256" key="3">
    <source>
        <dbReference type="ARBA" id="ARBA00022801"/>
    </source>
</evidence>
<accession>A0A9D9DQP3</accession>
<dbReference type="PANTHER" id="PTHR46124:SF4">
    <property type="entry name" value="HYDROLASE TATD"/>
    <property type="match status" value="1"/>
</dbReference>
<feature type="binding site" evidence="4">
    <location>
        <position position="157"/>
    </location>
    <ligand>
        <name>a divalent metal cation</name>
        <dbReference type="ChEBI" id="CHEBI:60240"/>
        <label>2</label>
    </ligand>
</feature>
<dbReference type="EMBL" id="JADINB010000130">
    <property type="protein sequence ID" value="MBO8429464.1"/>
    <property type="molecule type" value="Genomic_DNA"/>
</dbReference>
<dbReference type="PROSITE" id="PS01091">
    <property type="entry name" value="TATD_3"/>
    <property type="match status" value="1"/>
</dbReference>
<comment type="caution">
    <text evidence="5">The sequence shown here is derived from an EMBL/GenBank/DDBJ whole genome shotgun (WGS) entry which is preliminary data.</text>
</comment>
<dbReference type="InterPro" id="IPR001130">
    <property type="entry name" value="TatD-like"/>
</dbReference>
<keyword evidence="2 4" id="KW-0479">Metal-binding</keyword>
<gene>
    <name evidence="5" type="ORF">IAC68_06000</name>
</gene>
<keyword evidence="3 5" id="KW-0378">Hydrolase</keyword>
<dbReference type="PIRSF" id="PIRSF005902">
    <property type="entry name" value="DNase_TatD"/>
    <property type="match status" value="1"/>
</dbReference>
<comment type="similarity">
    <text evidence="1">Belongs to the metallo-dependent hydrolases superfamily. TatD-type hydrolase family.</text>
</comment>
<feature type="binding site" evidence="4">
    <location>
        <position position="9"/>
    </location>
    <ligand>
        <name>a divalent metal cation</name>
        <dbReference type="ChEBI" id="CHEBI:60240"/>
        <label>1</label>
    </ligand>
</feature>
<feature type="binding site" evidence="4">
    <location>
        <position position="207"/>
    </location>
    <ligand>
        <name>a divalent metal cation</name>
        <dbReference type="ChEBI" id="CHEBI:60240"/>
        <label>1</label>
    </ligand>
</feature>
<dbReference type="Pfam" id="PF01026">
    <property type="entry name" value="TatD_DNase"/>
    <property type="match status" value="1"/>
</dbReference>
<dbReference type="InterPro" id="IPR015991">
    <property type="entry name" value="TatD/YcfH-like"/>
</dbReference>
<dbReference type="GO" id="GO:0005829">
    <property type="term" value="C:cytosol"/>
    <property type="evidence" value="ECO:0007669"/>
    <property type="project" value="TreeGrafter"/>
</dbReference>
<evidence type="ECO:0000256" key="4">
    <source>
        <dbReference type="PIRSR" id="PIRSR005902-1"/>
    </source>
</evidence>
<evidence type="ECO:0000313" key="6">
    <source>
        <dbReference type="Proteomes" id="UP000823635"/>
    </source>
</evidence>
<dbReference type="GO" id="GO:0046872">
    <property type="term" value="F:metal ion binding"/>
    <property type="evidence" value="ECO:0007669"/>
    <property type="project" value="UniProtKB-KW"/>
</dbReference>
<evidence type="ECO:0000313" key="5">
    <source>
        <dbReference type="EMBL" id="MBO8429464.1"/>
    </source>
</evidence>
<sequence length="258" mass="29224">MRLIDTHLHLYDEAFDSDRDEAILKMRHAGVEKCILPAIDRSSFERQSSLARHHKGFMWQALGLHPTSVNENWKDELQFVKDELSRNRADYVAIGEIGLDGYWSREFMQEQKEVFREQLLLAAEYGLPVIIHLREATDDLFEVLDNLHTAPLKGVFHAFSGSVESYRRLKRYGELKFGIGGVVTYKNAGLAKTLPLIPLEDLLLETDAPWLAPVPFRGKRNESAYIVNVAQKIAEIKGTDIDSVAQATSANAEKLFGI</sequence>
<dbReference type="AlphaFoldDB" id="A0A9D9DQP3"/>
<protein>
    <submittedName>
        <fullName evidence="5">TatD family hydrolase</fullName>
    </submittedName>
</protein>
<evidence type="ECO:0000256" key="1">
    <source>
        <dbReference type="ARBA" id="ARBA00009275"/>
    </source>
</evidence>
<organism evidence="5 6">
    <name type="scientific">Candidatus Egerieousia excrementavium</name>
    <dbReference type="NCBI Taxonomy" id="2840778"/>
    <lineage>
        <taxon>Bacteria</taxon>
        <taxon>Pseudomonadati</taxon>
        <taxon>Bacteroidota</taxon>
        <taxon>Bacteroidia</taxon>
        <taxon>Bacteroidales</taxon>
        <taxon>Candidatus Egerieousia</taxon>
    </lineage>
</organism>
<dbReference type="PANTHER" id="PTHR46124">
    <property type="entry name" value="D-AMINOACYL-TRNA DEACYLASE"/>
    <property type="match status" value="1"/>
</dbReference>
<dbReference type="PROSITE" id="PS01090">
    <property type="entry name" value="TATD_2"/>
    <property type="match status" value="1"/>
</dbReference>
<dbReference type="InterPro" id="IPR018228">
    <property type="entry name" value="DNase_TatD-rel_CS"/>
</dbReference>
<dbReference type="Proteomes" id="UP000823635">
    <property type="component" value="Unassembled WGS sequence"/>
</dbReference>
<dbReference type="GO" id="GO:0016788">
    <property type="term" value="F:hydrolase activity, acting on ester bonds"/>
    <property type="evidence" value="ECO:0007669"/>
    <property type="project" value="InterPro"/>
</dbReference>
<feature type="binding site" evidence="4">
    <location>
        <position position="7"/>
    </location>
    <ligand>
        <name>a divalent metal cation</name>
        <dbReference type="ChEBI" id="CHEBI:60240"/>
        <label>1</label>
    </ligand>
</feature>
<dbReference type="FunFam" id="3.20.20.140:FF:000005">
    <property type="entry name" value="TatD family hydrolase"/>
    <property type="match status" value="1"/>
</dbReference>
<dbReference type="SUPFAM" id="SSF51556">
    <property type="entry name" value="Metallo-dependent hydrolases"/>
    <property type="match status" value="1"/>
</dbReference>
<reference evidence="5" key="1">
    <citation type="submission" date="2020-10" db="EMBL/GenBank/DDBJ databases">
        <authorList>
            <person name="Gilroy R."/>
        </authorList>
    </citation>
    <scope>NUCLEOTIDE SEQUENCE</scope>
    <source>
        <strain evidence="5">15467</strain>
    </source>
</reference>
<feature type="binding site" evidence="4">
    <location>
        <position position="96"/>
    </location>
    <ligand>
        <name>a divalent metal cation</name>
        <dbReference type="ChEBI" id="CHEBI:60240"/>
        <label>1</label>
    </ligand>
</feature>
<proteinExistence type="inferred from homology"/>
<dbReference type="CDD" id="cd01310">
    <property type="entry name" value="TatD_DNAse"/>
    <property type="match status" value="1"/>
</dbReference>
<evidence type="ECO:0000256" key="2">
    <source>
        <dbReference type="ARBA" id="ARBA00022723"/>
    </source>
</evidence>
<feature type="binding site" evidence="4">
    <location>
        <position position="132"/>
    </location>
    <ligand>
        <name>a divalent metal cation</name>
        <dbReference type="ChEBI" id="CHEBI:60240"/>
        <label>2</label>
    </ligand>
</feature>
<name>A0A9D9DQP3_9BACT</name>
<dbReference type="NCBIfam" id="TIGR00010">
    <property type="entry name" value="YchF/TatD family DNA exonuclease"/>
    <property type="match status" value="1"/>
</dbReference>
<dbReference type="Gene3D" id="3.20.20.140">
    <property type="entry name" value="Metal-dependent hydrolases"/>
    <property type="match status" value="1"/>
</dbReference>
<dbReference type="InterPro" id="IPR032466">
    <property type="entry name" value="Metal_Hydrolase"/>
</dbReference>